<reference evidence="2" key="2">
    <citation type="submission" date="2013-10" db="EMBL/GenBank/DDBJ databases">
        <authorList>
            <person name="Aslett M."/>
        </authorList>
    </citation>
    <scope>NUCLEOTIDE SEQUENCE [LARGE SCALE GENOMIC DNA]</scope>
    <source>
        <strain evidence="2">Weybridge</strain>
    </source>
</reference>
<name>U6M6S7_EIMMA</name>
<feature type="compositionally biased region" description="Basic and acidic residues" evidence="1">
    <location>
        <begin position="170"/>
        <end position="196"/>
    </location>
</feature>
<dbReference type="AlphaFoldDB" id="U6M6S7"/>
<evidence type="ECO:0000256" key="1">
    <source>
        <dbReference type="SAM" id="MobiDB-lite"/>
    </source>
</evidence>
<protein>
    <submittedName>
        <fullName evidence="2">Uncharacterized protein</fullName>
    </submittedName>
</protein>
<proteinExistence type="predicted"/>
<gene>
    <name evidence="2" type="ORF">EMWEY_00048230</name>
</gene>
<feature type="region of interest" description="Disordered" evidence="1">
    <location>
        <begin position="102"/>
        <end position="129"/>
    </location>
</feature>
<evidence type="ECO:0000313" key="3">
    <source>
        <dbReference type="Proteomes" id="UP000030763"/>
    </source>
</evidence>
<evidence type="ECO:0000313" key="2">
    <source>
        <dbReference type="EMBL" id="CDJ58149.1"/>
    </source>
</evidence>
<reference evidence="2" key="1">
    <citation type="submission" date="2013-10" db="EMBL/GenBank/DDBJ databases">
        <title>Genomic analysis of the causative agents of coccidiosis in chickens.</title>
        <authorList>
            <person name="Reid A.J."/>
            <person name="Blake D."/>
            <person name="Billington K."/>
            <person name="Browne H."/>
            <person name="Dunn M."/>
            <person name="Hung S."/>
            <person name="Kawahara F."/>
            <person name="Miranda-Saavedra D."/>
            <person name="Mourier T."/>
            <person name="Nagra H."/>
            <person name="Otto T.D."/>
            <person name="Rawlings N."/>
            <person name="Sanchez A."/>
            <person name="Sanders M."/>
            <person name="Subramaniam C."/>
            <person name="Tay Y."/>
            <person name="Dear P."/>
            <person name="Doerig C."/>
            <person name="Gruber A."/>
            <person name="Parkinson J."/>
            <person name="Shirley M."/>
            <person name="Wan K.L."/>
            <person name="Berriman M."/>
            <person name="Tomley F."/>
            <person name="Pain A."/>
        </authorList>
    </citation>
    <scope>NUCLEOTIDE SEQUENCE [LARGE SCALE GENOMIC DNA]</scope>
    <source>
        <strain evidence="2">Weybridge</strain>
    </source>
</reference>
<keyword evidence="3" id="KW-1185">Reference proteome</keyword>
<dbReference type="RefSeq" id="XP_013334797.1">
    <property type="nucleotide sequence ID" value="XM_013479343.1"/>
</dbReference>
<dbReference type="EMBL" id="HG719501">
    <property type="protein sequence ID" value="CDJ58149.1"/>
    <property type="molecule type" value="Genomic_DNA"/>
</dbReference>
<dbReference type="GeneID" id="25338809"/>
<dbReference type="VEuPathDB" id="ToxoDB:EMWEY_00048230"/>
<sequence>MRSKPSQYAVPPHLDVVTAAETPAKTAGTTAVRAGARGAPASSAAGAADATLELTAVGGHLAVTVLLPAAAANITTDVGQLVEALDSLGLNSSSSLEGYDVEGTVGRGKGSSQTPTAPATGHALASTTAPAAQRHELAYRLHHQQQICGEHALRLSLWRVQRQQLPQQLREGHHMQRQQPCEREESVEVKEEETKPRVQQQQQQSQQLPTVPVAEAETRNASVGCSSISPSPHFHFLFNIYFLLPCALPTLRLLAATYGPANTHRKRPAAVAAAATTAASAAYGGQRPGPAAGAAGAAVAAKRNEGSKCDLYFFRLSMQCAVRPGEVAAALENEEEKRIRRLSKFRIKCRCSQLIAELEGASLQLLPSPLWAEASYLYTCEECPSLPPNEPFARPTRGRGFVDNERIKLSSVDVTNILRGPFVPSVDKNDAARAAVSCSGCGLVLGTAMELASGAAAALGSHCSAGAPCNAKGCRDSQGTACLDVTTREMSSADIAREEASGAASTEVWLLKRRLQLQAFEGAHWGDDLLHMHSDLSYFVRDLNLYSRDADILCFLLLPLSSPAAAERPWEIGALSPPSVCTPAAASASVATDAEAATTATTVPVGKPWVSLSEHEIALEVRILSRECFIVKGSQKDNGKKGCMAMKVLLRRLTGSEIEAEAASRNCEAAHGFSYTGNRRRHLARCSVHLFSVISRLLLQTTDAADRDIKAFLPPPLLEVRQFIGNSVVAYLPVI</sequence>
<accession>U6M6S7</accession>
<dbReference type="Proteomes" id="UP000030763">
    <property type="component" value="Unassembled WGS sequence"/>
</dbReference>
<organism evidence="2 3">
    <name type="scientific">Eimeria maxima</name>
    <name type="common">Coccidian parasite</name>
    <dbReference type="NCBI Taxonomy" id="5804"/>
    <lineage>
        <taxon>Eukaryota</taxon>
        <taxon>Sar</taxon>
        <taxon>Alveolata</taxon>
        <taxon>Apicomplexa</taxon>
        <taxon>Conoidasida</taxon>
        <taxon>Coccidia</taxon>
        <taxon>Eucoccidiorida</taxon>
        <taxon>Eimeriorina</taxon>
        <taxon>Eimeriidae</taxon>
        <taxon>Eimeria</taxon>
    </lineage>
</organism>
<feature type="region of interest" description="Disordered" evidence="1">
    <location>
        <begin position="169"/>
        <end position="212"/>
    </location>
</feature>